<reference evidence="2" key="1">
    <citation type="journal article" date="2015" name="Nature">
        <title>Complex archaea that bridge the gap between prokaryotes and eukaryotes.</title>
        <authorList>
            <person name="Spang A."/>
            <person name="Saw J.H."/>
            <person name="Jorgensen S.L."/>
            <person name="Zaremba-Niedzwiedzka K."/>
            <person name="Martijn J."/>
            <person name="Lind A.E."/>
            <person name="van Eijk R."/>
            <person name="Schleper C."/>
            <person name="Guy L."/>
            <person name="Ettema T.J."/>
        </authorList>
    </citation>
    <scope>NUCLEOTIDE SEQUENCE</scope>
</reference>
<feature type="region of interest" description="Disordered" evidence="1">
    <location>
        <begin position="1"/>
        <end position="64"/>
    </location>
</feature>
<feature type="compositionally biased region" description="Basic residues" evidence="1">
    <location>
        <begin position="13"/>
        <end position="24"/>
    </location>
</feature>
<evidence type="ECO:0000313" key="2">
    <source>
        <dbReference type="EMBL" id="KKN52888.1"/>
    </source>
</evidence>
<comment type="caution">
    <text evidence="2">The sequence shown here is derived from an EMBL/GenBank/DDBJ whole genome shotgun (WGS) entry which is preliminary data.</text>
</comment>
<evidence type="ECO:0000256" key="1">
    <source>
        <dbReference type="SAM" id="MobiDB-lite"/>
    </source>
</evidence>
<dbReference type="EMBL" id="LAZR01000999">
    <property type="protein sequence ID" value="KKN52888.1"/>
    <property type="molecule type" value="Genomic_DNA"/>
</dbReference>
<protein>
    <submittedName>
        <fullName evidence="2">Uncharacterized protein</fullName>
    </submittedName>
</protein>
<name>A0A0F9UH21_9ZZZZ</name>
<dbReference type="AlphaFoldDB" id="A0A0F9UH21"/>
<gene>
    <name evidence="2" type="ORF">LCGC14_0607940</name>
</gene>
<organism evidence="2">
    <name type="scientific">marine sediment metagenome</name>
    <dbReference type="NCBI Taxonomy" id="412755"/>
    <lineage>
        <taxon>unclassified sequences</taxon>
        <taxon>metagenomes</taxon>
        <taxon>ecological metagenomes</taxon>
    </lineage>
</organism>
<accession>A0A0F9UH21</accession>
<proteinExistence type="predicted"/>
<sequence>MSTKTKSTGKPAKSTRYRKQRLKRPREQVGLDVTQEWMQLPESGDLTGPPLKVKPKPRPPSPGEQKILDLLWGEFERSDDVARAAARFETDVHEQLVQRRIDEGFSEDEAGEVRRIFRAEELNDTFRRLLLLRLERALLIDLELQDYEANILQERIHTLFGTPAPKATKSISLSGDKVQIGSSEVQQVQNLKARGRRRQRKG</sequence>